<proteinExistence type="predicted"/>
<dbReference type="EMBL" id="JPLY01000001">
    <property type="protein sequence ID" value="KFC23733.1"/>
    <property type="molecule type" value="Genomic_DNA"/>
</dbReference>
<accession>A0A085BMN8</accession>
<evidence type="ECO:0000256" key="1">
    <source>
        <dbReference type="ARBA" id="ARBA00022676"/>
    </source>
</evidence>
<dbReference type="SUPFAM" id="SSF53756">
    <property type="entry name" value="UDP-Glycosyltransferase/glycogen phosphorylase"/>
    <property type="match status" value="1"/>
</dbReference>
<feature type="domain" description="Glycosyl transferase family 1" evidence="3">
    <location>
        <begin position="177"/>
        <end position="330"/>
    </location>
</feature>
<dbReference type="GO" id="GO:0016757">
    <property type="term" value="F:glycosyltransferase activity"/>
    <property type="evidence" value="ECO:0007669"/>
    <property type="project" value="UniProtKB-KW"/>
</dbReference>
<dbReference type="Gene3D" id="3.40.50.2000">
    <property type="entry name" value="Glycogen Phosphorylase B"/>
    <property type="match status" value="2"/>
</dbReference>
<sequence length="368" mass="42728">MKVVISVFNNLYTDQRVEKVCKTLYDNGYEPVLIGCNWLGAPEMERPYPFFRIDLKSKKLRFAYIEFQRKLYKEVLKNADNKTILLANDLETLMPNYLISKKLNIPIVFDSHEIFTEMPTIQGRWVKHVWKKIEKTFVPKIKRMITASNSYANWFVKEYEINKPTVINNLPRKIEFTGTKENSKKIILYQGWLNYSRGIDKAILAMQSIDNAELWIAGGGPMESEFWNLAKQSGVEDKIKFLGKLCPSDLRTITPKADVGLSIEENKGLSYYYSLPNKISDYIQSRVPVVVSNFPEMTNIVNTFDVGEIIENHSPEHLAEKINLVLKNGKAFYLHNLNVASDELCWENEEDKILKIFSDSRKELEHNH</sequence>
<dbReference type="AlphaFoldDB" id="A0A085BMN8"/>
<dbReference type="Proteomes" id="UP000028623">
    <property type="component" value="Unassembled WGS sequence"/>
</dbReference>
<dbReference type="PANTHER" id="PTHR12526:SF629">
    <property type="entry name" value="TEICHURONIC ACID BIOSYNTHESIS GLYCOSYLTRANSFERASE TUAH-RELATED"/>
    <property type="match status" value="1"/>
</dbReference>
<dbReference type="InterPro" id="IPR001296">
    <property type="entry name" value="Glyco_trans_1"/>
</dbReference>
<evidence type="ECO:0000313" key="5">
    <source>
        <dbReference type="EMBL" id="KFC23733.1"/>
    </source>
</evidence>
<dbReference type="Pfam" id="PF13439">
    <property type="entry name" value="Glyco_transf_4"/>
    <property type="match status" value="1"/>
</dbReference>
<protein>
    <submittedName>
        <fullName evidence="5">Uncharacterized protein</fullName>
    </submittedName>
</protein>
<feature type="domain" description="Glycosyltransferase subfamily 4-like N-terminal" evidence="4">
    <location>
        <begin position="17"/>
        <end position="169"/>
    </location>
</feature>
<evidence type="ECO:0000259" key="4">
    <source>
        <dbReference type="Pfam" id="PF13439"/>
    </source>
</evidence>
<dbReference type="OrthoDB" id="9813214at2"/>
<evidence type="ECO:0000313" key="6">
    <source>
        <dbReference type="Proteomes" id="UP000028623"/>
    </source>
</evidence>
<evidence type="ECO:0000256" key="2">
    <source>
        <dbReference type="ARBA" id="ARBA00022679"/>
    </source>
</evidence>
<organism evidence="5 6">
    <name type="scientific">Epilithonimonas lactis</name>
    <dbReference type="NCBI Taxonomy" id="421072"/>
    <lineage>
        <taxon>Bacteria</taxon>
        <taxon>Pseudomonadati</taxon>
        <taxon>Bacteroidota</taxon>
        <taxon>Flavobacteriia</taxon>
        <taxon>Flavobacteriales</taxon>
        <taxon>Weeksellaceae</taxon>
        <taxon>Chryseobacterium group</taxon>
        <taxon>Epilithonimonas</taxon>
    </lineage>
</organism>
<dbReference type="PANTHER" id="PTHR12526">
    <property type="entry name" value="GLYCOSYLTRANSFERASE"/>
    <property type="match status" value="1"/>
</dbReference>
<dbReference type="RefSeq" id="WP_034973735.1">
    <property type="nucleotide sequence ID" value="NZ_FOFI01000002.1"/>
</dbReference>
<dbReference type="InterPro" id="IPR028098">
    <property type="entry name" value="Glyco_trans_4-like_N"/>
</dbReference>
<evidence type="ECO:0000259" key="3">
    <source>
        <dbReference type="Pfam" id="PF00534"/>
    </source>
</evidence>
<keyword evidence="1" id="KW-0328">Glycosyltransferase</keyword>
<reference evidence="5 6" key="1">
    <citation type="submission" date="2014-07" db="EMBL/GenBank/DDBJ databases">
        <title>Epilithonimonas lactis LMG 22401 Genome.</title>
        <authorList>
            <person name="Pipes S.E."/>
            <person name="Stropko S.J."/>
        </authorList>
    </citation>
    <scope>NUCLEOTIDE SEQUENCE [LARGE SCALE GENOMIC DNA]</scope>
    <source>
        <strain evidence="5 6">LMG 24401</strain>
    </source>
</reference>
<keyword evidence="6" id="KW-1185">Reference proteome</keyword>
<name>A0A085BMN8_9FLAO</name>
<dbReference type="Pfam" id="PF00534">
    <property type="entry name" value="Glycos_transf_1"/>
    <property type="match status" value="1"/>
</dbReference>
<keyword evidence="2" id="KW-0808">Transferase</keyword>
<comment type="caution">
    <text evidence="5">The sequence shown here is derived from an EMBL/GenBank/DDBJ whole genome shotgun (WGS) entry which is preliminary data.</text>
</comment>
<dbReference type="eggNOG" id="COG0438">
    <property type="taxonomic scope" value="Bacteria"/>
</dbReference>
<dbReference type="STRING" id="421072.SAMN04488097_1762"/>
<gene>
    <name evidence="5" type="ORF">IO89_03965</name>
</gene>